<dbReference type="Proteomes" id="UP001055072">
    <property type="component" value="Unassembled WGS sequence"/>
</dbReference>
<evidence type="ECO:0000313" key="2">
    <source>
        <dbReference type="Proteomes" id="UP001055072"/>
    </source>
</evidence>
<evidence type="ECO:0000313" key="1">
    <source>
        <dbReference type="EMBL" id="KAI0082967.1"/>
    </source>
</evidence>
<sequence>DARTSSLYEEFDESGESDSEYQPDKSQGSDQPSSPLHGDEEQMNEEDSRDEGEDVRKAAVRSRKRQRTGAPAPPRWNWWALPMYQDEMLESYDDFRNTNGQARKDVLATIARRLRQCAEENSTPLSSQDRLEEKIKNWFGNYRGGRYNTHTTRKNGNQDVQPPTQPKNRNNLHEDGGKIMGMRCAVPILFSEGIELVIDELISKDTKGKQRTVDESSTSGDGVEEVSKPRVAYTQDAISIFIERMTEEDLEVAEDFIED</sequence>
<protein>
    <submittedName>
        <fullName evidence="1">Uncharacterized protein</fullName>
    </submittedName>
</protein>
<name>A0ACB8TLY3_9APHY</name>
<feature type="non-terminal residue" evidence="1">
    <location>
        <position position="1"/>
    </location>
</feature>
<organism evidence="1 2">
    <name type="scientific">Irpex rosettiformis</name>
    <dbReference type="NCBI Taxonomy" id="378272"/>
    <lineage>
        <taxon>Eukaryota</taxon>
        <taxon>Fungi</taxon>
        <taxon>Dikarya</taxon>
        <taxon>Basidiomycota</taxon>
        <taxon>Agaricomycotina</taxon>
        <taxon>Agaricomycetes</taxon>
        <taxon>Polyporales</taxon>
        <taxon>Irpicaceae</taxon>
        <taxon>Irpex</taxon>
    </lineage>
</organism>
<comment type="caution">
    <text evidence="1">The sequence shown here is derived from an EMBL/GenBank/DDBJ whole genome shotgun (WGS) entry which is preliminary data.</text>
</comment>
<gene>
    <name evidence="1" type="ORF">BDY19DRAFT_999009</name>
</gene>
<dbReference type="EMBL" id="MU275042">
    <property type="protein sequence ID" value="KAI0082967.1"/>
    <property type="molecule type" value="Genomic_DNA"/>
</dbReference>
<feature type="non-terminal residue" evidence="1">
    <location>
        <position position="259"/>
    </location>
</feature>
<reference evidence="1" key="1">
    <citation type="journal article" date="2021" name="Environ. Microbiol.">
        <title>Gene family expansions and transcriptome signatures uncover fungal adaptations to wood decay.</title>
        <authorList>
            <person name="Hage H."/>
            <person name="Miyauchi S."/>
            <person name="Viragh M."/>
            <person name="Drula E."/>
            <person name="Min B."/>
            <person name="Chaduli D."/>
            <person name="Navarro D."/>
            <person name="Favel A."/>
            <person name="Norest M."/>
            <person name="Lesage-Meessen L."/>
            <person name="Balint B."/>
            <person name="Merenyi Z."/>
            <person name="de Eugenio L."/>
            <person name="Morin E."/>
            <person name="Martinez A.T."/>
            <person name="Baldrian P."/>
            <person name="Stursova M."/>
            <person name="Martinez M.J."/>
            <person name="Novotny C."/>
            <person name="Magnuson J.K."/>
            <person name="Spatafora J.W."/>
            <person name="Maurice S."/>
            <person name="Pangilinan J."/>
            <person name="Andreopoulos W."/>
            <person name="LaButti K."/>
            <person name="Hundley H."/>
            <person name="Na H."/>
            <person name="Kuo A."/>
            <person name="Barry K."/>
            <person name="Lipzen A."/>
            <person name="Henrissat B."/>
            <person name="Riley R."/>
            <person name="Ahrendt S."/>
            <person name="Nagy L.G."/>
            <person name="Grigoriev I.V."/>
            <person name="Martin F."/>
            <person name="Rosso M.N."/>
        </authorList>
    </citation>
    <scope>NUCLEOTIDE SEQUENCE</scope>
    <source>
        <strain evidence="1">CBS 384.51</strain>
    </source>
</reference>
<accession>A0ACB8TLY3</accession>
<proteinExistence type="predicted"/>
<keyword evidence="2" id="KW-1185">Reference proteome</keyword>